<organism evidence="2 3">
    <name type="scientific">Dendrothele bispora (strain CBS 962.96)</name>
    <dbReference type="NCBI Taxonomy" id="1314807"/>
    <lineage>
        <taxon>Eukaryota</taxon>
        <taxon>Fungi</taxon>
        <taxon>Dikarya</taxon>
        <taxon>Basidiomycota</taxon>
        <taxon>Agaricomycotina</taxon>
        <taxon>Agaricomycetes</taxon>
        <taxon>Agaricomycetidae</taxon>
        <taxon>Agaricales</taxon>
        <taxon>Agaricales incertae sedis</taxon>
        <taxon>Dendrothele</taxon>
    </lineage>
</organism>
<dbReference type="AlphaFoldDB" id="A0A4S8LJN1"/>
<accession>A0A4S8LJN1</accession>
<dbReference type="EMBL" id="ML179373">
    <property type="protein sequence ID" value="THU89304.1"/>
    <property type="molecule type" value="Genomic_DNA"/>
</dbReference>
<gene>
    <name evidence="2" type="ORF">K435DRAFT_865440</name>
</gene>
<evidence type="ECO:0000256" key="1">
    <source>
        <dbReference type="SAM" id="MobiDB-lite"/>
    </source>
</evidence>
<feature type="compositionally biased region" description="Basic and acidic residues" evidence="1">
    <location>
        <begin position="1"/>
        <end position="18"/>
    </location>
</feature>
<name>A0A4S8LJN1_DENBC</name>
<evidence type="ECO:0000313" key="3">
    <source>
        <dbReference type="Proteomes" id="UP000297245"/>
    </source>
</evidence>
<reference evidence="2 3" key="1">
    <citation type="journal article" date="2019" name="Nat. Ecol. Evol.">
        <title>Megaphylogeny resolves global patterns of mushroom evolution.</title>
        <authorList>
            <person name="Varga T."/>
            <person name="Krizsan K."/>
            <person name="Foldi C."/>
            <person name="Dima B."/>
            <person name="Sanchez-Garcia M."/>
            <person name="Sanchez-Ramirez S."/>
            <person name="Szollosi G.J."/>
            <person name="Szarkandi J.G."/>
            <person name="Papp V."/>
            <person name="Albert L."/>
            <person name="Andreopoulos W."/>
            <person name="Angelini C."/>
            <person name="Antonin V."/>
            <person name="Barry K.W."/>
            <person name="Bougher N.L."/>
            <person name="Buchanan P."/>
            <person name="Buyck B."/>
            <person name="Bense V."/>
            <person name="Catcheside P."/>
            <person name="Chovatia M."/>
            <person name="Cooper J."/>
            <person name="Damon W."/>
            <person name="Desjardin D."/>
            <person name="Finy P."/>
            <person name="Geml J."/>
            <person name="Haridas S."/>
            <person name="Hughes K."/>
            <person name="Justo A."/>
            <person name="Karasinski D."/>
            <person name="Kautmanova I."/>
            <person name="Kiss B."/>
            <person name="Kocsube S."/>
            <person name="Kotiranta H."/>
            <person name="LaButti K.M."/>
            <person name="Lechner B.E."/>
            <person name="Liimatainen K."/>
            <person name="Lipzen A."/>
            <person name="Lukacs Z."/>
            <person name="Mihaltcheva S."/>
            <person name="Morgado L.N."/>
            <person name="Niskanen T."/>
            <person name="Noordeloos M.E."/>
            <person name="Ohm R.A."/>
            <person name="Ortiz-Santana B."/>
            <person name="Ovrebo C."/>
            <person name="Racz N."/>
            <person name="Riley R."/>
            <person name="Savchenko A."/>
            <person name="Shiryaev A."/>
            <person name="Soop K."/>
            <person name="Spirin V."/>
            <person name="Szebenyi C."/>
            <person name="Tomsovsky M."/>
            <person name="Tulloss R.E."/>
            <person name="Uehling J."/>
            <person name="Grigoriev I.V."/>
            <person name="Vagvolgyi C."/>
            <person name="Papp T."/>
            <person name="Martin F.M."/>
            <person name="Miettinen O."/>
            <person name="Hibbett D.S."/>
            <person name="Nagy L.G."/>
        </authorList>
    </citation>
    <scope>NUCLEOTIDE SEQUENCE [LARGE SCALE GENOMIC DNA]</scope>
    <source>
        <strain evidence="2 3">CBS 962.96</strain>
    </source>
</reference>
<feature type="region of interest" description="Disordered" evidence="1">
    <location>
        <begin position="1"/>
        <end position="79"/>
    </location>
</feature>
<keyword evidence="3" id="KW-1185">Reference proteome</keyword>
<protein>
    <submittedName>
        <fullName evidence="2">Uncharacterized protein</fullName>
    </submittedName>
</protein>
<evidence type="ECO:0000313" key="2">
    <source>
        <dbReference type="EMBL" id="THU89304.1"/>
    </source>
</evidence>
<sequence length="189" mass="22031">MRRKRERVEQQETELSREEDGETVPPDASYKQLTCRKVPERVVKQRKVGDDHGGQLRSMTKSQQKSQQKKEKHRALQSQNLASTLVERLQAVVAEGDEQKAAQLKDLKDLNEIEYLDLKHQPHLYTPCFYQLAVMKQYLEHIEKKEDVPPVSPDTFQKAVEKDYAEYGKMFCGAWRSTMQMVLAPLTPW</sequence>
<dbReference type="Proteomes" id="UP000297245">
    <property type="component" value="Unassembled WGS sequence"/>
</dbReference>
<feature type="compositionally biased region" description="Basic and acidic residues" evidence="1">
    <location>
        <begin position="37"/>
        <end position="54"/>
    </location>
</feature>
<proteinExistence type="predicted"/>